<dbReference type="AlphaFoldDB" id="A0AAU9W2A7"/>
<evidence type="ECO:0000256" key="8">
    <source>
        <dbReference type="SAM" id="SignalP"/>
    </source>
</evidence>
<feature type="disulfide bond" evidence="7">
    <location>
        <begin position="502"/>
        <end position="512"/>
    </location>
</feature>
<evidence type="ECO:0000313" key="13">
    <source>
        <dbReference type="EMBL" id="CAH3044234.1"/>
    </source>
</evidence>
<dbReference type="Pfam" id="PF00530">
    <property type="entry name" value="SRCR"/>
    <property type="match status" value="2"/>
</dbReference>
<keyword evidence="14" id="KW-1185">Reference proteome</keyword>
<keyword evidence="5" id="KW-0325">Glycoprotein</keyword>
<keyword evidence="2 8" id="KW-0732">Signal</keyword>
<dbReference type="CDD" id="cd00054">
    <property type="entry name" value="EGF_CA"/>
    <property type="match status" value="1"/>
</dbReference>
<dbReference type="SMART" id="SM00042">
    <property type="entry name" value="CUB"/>
    <property type="match status" value="1"/>
</dbReference>
<evidence type="ECO:0000256" key="6">
    <source>
        <dbReference type="PROSITE-ProRule" id="PRU00076"/>
    </source>
</evidence>
<dbReference type="InterPro" id="IPR001190">
    <property type="entry name" value="SRCR"/>
</dbReference>
<evidence type="ECO:0000259" key="9">
    <source>
        <dbReference type="PROSITE" id="PS01180"/>
    </source>
</evidence>
<feature type="disulfide bond" evidence="7">
    <location>
        <begin position="352"/>
        <end position="416"/>
    </location>
</feature>
<dbReference type="PRINTS" id="PR00258">
    <property type="entry name" value="SPERACTRCPTR"/>
</dbReference>
<dbReference type="SMART" id="SM00202">
    <property type="entry name" value="SR"/>
    <property type="match status" value="2"/>
</dbReference>
<dbReference type="PANTHER" id="PTHR19331:SF465">
    <property type="entry name" value="EGG PEPTIDE SPERACT RECEPTOR"/>
    <property type="match status" value="1"/>
</dbReference>
<dbReference type="InterPro" id="IPR049883">
    <property type="entry name" value="NOTCH1_EGF-like"/>
</dbReference>
<feature type="domain" description="CUB" evidence="9">
    <location>
        <begin position="212"/>
        <end position="322"/>
    </location>
</feature>
<evidence type="ECO:0000259" key="12">
    <source>
        <dbReference type="PROSITE" id="PS50948"/>
    </source>
</evidence>
<dbReference type="PROSITE" id="PS50026">
    <property type="entry name" value="EGF_3"/>
    <property type="match status" value="1"/>
</dbReference>
<dbReference type="FunFam" id="3.10.250.10:FF:000006">
    <property type="entry name" value="neurotrypsin isoform X2"/>
    <property type="match status" value="2"/>
</dbReference>
<dbReference type="PANTHER" id="PTHR19331">
    <property type="entry name" value="SCAVENGER RECEPTOR DOMAIN-CONTAINING"/>
    <property type="match status" value="1"/>
</dbReference>
<name>A0AAU9W2A7_9CNID</name>
<evidence type="ECO:0000313" key="14">
    <source>
        <dbReference type="Proteomes" id="UP001159428"/>
    </source>
</evidence>
<accession>A0AAU9W2A7</accession>
<dbReference type="PROSITE" id="PS01187">
    <property type="entry name" value="EGF_CA"/>
    <property type="match status" value="1"/>
</dbReference>
<feature type="disulfide bond" evidence="7">
    <location>
        <begin position="365"/>
        <end position="426"/>
    </location>
</feature>
<dbReference type="FunFam" id="2.10.25.10:FF:000038">
    <property type="entry name" value="Fibrillin 2"/>
    <property type="match status" value="1"/>
</dbReference>
<dbReference type="InterPro" id="IPR018097">
    <property type="entry name" value="EGF_Ca-bd_CS"/>
</dbReference>
<feature type="domain" description="Apple" evidence="12">
    <location>
        <begin position="29"/>
        <end position="109"/>
    </location>
</feature>
<evidence type="ECO:0000256" key="2">
    <source>
        <dbReference type="ARBA" id="ARBA00022729"/>
    </source>
</evidence>
<gene>
    <name evidence="13" type="ORF">PMEA_00031042</name>
</gene>
<comment type="caution">
    <text evidence="7">Lacks conserved residue(s) required for the propagation of feature annotation.</text>
</comment>
<dbReference type="PROSITE" id="PS50948">
    <property type="entry name" value="PAN"/>
    <property type="match status" value="1"/>
</dbReference>
<organism evidence="13 14">
    <name type="scientific">Pocillopora meandrina</name>
    <dbReference type="NCBI Taxonomy" id="46732"/>
    <lineage>
        <taxon>Eukaryota</taxon>
        <taxon>Metazoa</taxon>
        <taxon>Cnidaria</taxon>
        <taxon>Anthozoa</taxon>
        <taxon>Hexacorallia</taxon>
        <taxon>Scleractinia</taxon>
        <taxon>Astrocoeniina</taxon>
        <taxon>Pocilloporidae</taxon>
        <taxon>Pocillopora</taxon>
    </lineage>
</organism>
<reference evidence="13 14" key="1">
    <citation type="submission" date="2022-05" db="EMBL/GenBank/DDBJ databases">
        <authorList>
            <consortium name="Genoscope - CEA"/>
            <person name="William W."/>
        </authorList>
    </citation>
    <scope>NUCLEOTIDE SEQUENCE [LARGE SCALE GENOMIC DNA]</scope>
</reference>
<dbReference type="Proteomes" id="UP001159428">
    <property type="component" value="Unassembled WGS sequence"/>
</dbReference>
<evidence type="ECO:0000256" key="5">
    <source>
        <dbReference type="ARBA" id="ARBA00023180"/>
    </source>
</evidence>
<dbReference type="Gene3D" id="2.10.25.10">
    <property type="entry name" value="Laminin"/>
    <property type="match status" value="1"/>
</dbReference>
<dbReference type="EMBL" id="CALNXJ010000007">
    <property type="protein sequence ID" value="CAH3044234.1"/>
    <property type="molecule type" value="Genomic_DNA"/>
</dbReference>
<dbReference type="Pfam" id="PF00431">
    <property type="entry name" value="CUB"/>
    <property type="match status" value="1"/>
</dbReference>
<proteinExistence type="predicted"/>
<keyword evidence="3" id="KW-0677">Repeat</keyword>
<comment type="caution">
    <text evidence="13">The sequence shown here is derived from an EMBL/GenBank/DDBJ whole genome shotgun (WGS) entry which is preliminary data.</text>
</comment>
<protein>
    <submittedName>
        <fullName evidence="13">Uncharacterized protein</fullName>
    </submittedName>
</protein>
<dbReference type="PROSITE" id="PS00010">
    <property type="entry name" value="ASX_HYDROXYL"/>
    <property type="match status" value="1"/>
</dbReference>
<dbReference type="SUPFAM" id="SSF49854">
    <property type="entry name" value="Spermadhesin, CUB domain"/>
    <property type="match status" value="1"/>
</dbReference>
<dbReference type="SUPFAM" id="SSF57414">
    <property type="entry name" value="Hairpin loop containing domain-like"/>
    <property type="match status" value="1"/>
</dbReference>
<evidence type="ECO:0000256" key="3">
    <source>
        <dbReference type="ARBA" id="ARBA00022737"/>
    </source>
</evidence>
<feature type="domain" description="SRCR" evidence="11">
    <location>
        <begin position="433"/>
        <end position="533"/>
    </location>
</feature>
<dbReference type="GO" id="GO:0016020">
    <property type="term" value="C:membrane"/>
    <property type="evidence" value="ECO:0007669"/>
    <property type="project" value="InterPro"/>
</dbReference>
<dbReference type="PROSITE" id="PS01180">
    <property type="entry name" value="CUB"/>
    <property type="match status" value="1"/>
</dbReference>
<evidence type="ECO:0000256" key="7">
    <source>
        <dbReference type="PROSITE-ProRule" id="PRU00196"/>
    </source>
</evidence>
<dbReference type="InterPro" id="IPR001881">
    <property type="entry name" value="EGF-like_Ca-bd_dom"/>
</dbReference>
<dbReference type="Pfam" id="PF07645">
    <property type="entry name" value="EGF_CA"/>
    <property type="match status" value="1"/>
</dbReference>
<dbReference type="SMART" id="SM00179">
    <property type="entry name" value="EGF_CA"/>
    <property type="match status" value="1"/>
</dbReference>
<dbReference type="InterPro" id="IPR000152">
    <property type="entry name" value="EGF-type_Asp/Asn_hydroxyl_site"/>
</dbReference>
<dbReference type="SMART" id="SM00181">
    <property type="entry name" value="EGF"/>
    <property type="match status" value="1"/>
</dbReference>
<dbReference type="GO" id="GO:0005509">
    <property type="term" value="F:calcium ion binding"/>
    <property type="evidence" value="ECO:0007669"/>
    <property type="project" value="InterPro"/>
</dbReference>
<feature type="domain" description="SRCR" evidence="11">
    <location>
        <begin position="327"/>
        <end position="427"/>
    </location>
</feature>
<keyword evidence="1 6" id="KW-0245">EGF-like domain</keyword>
<feature type="signal peptide" evidence="8">
    <location>
        <begin position="1"/>
        <end position="23"/>
    </location>
</feature>
<feature type="chain" id="PRO_5043661820" evidence="8">
    <location>
        <begin position="24"/>
        <end position="533"/>
    </location>
</feature>
<dbReference type="PROSITE" id="PS50287">
    <property type="entry name" value="SRCR_2"/>
    <property type="match status" value="2"/>
</dbReference>
<dbReference type="PROSITE" id="PS01186">
    <property type="entry name" value="EGF_2"/>
    <property type="match status" value="1"/>
</dbReference>
<dbReference type="Gene3D" id="3.50.4.10">
    <property type="entry name" value="Hepatocyte Growth Factor"/>
    <property type="match status" value="1"/>
</dbReference>
<feature type="domain" description="EGF-like" evidence="10">
    <location>
        <begin position="162"/>
        <end position="202"/>
    </location>
</feature>
<dbReference type="SUPFAM" id="SSF57196">
    <property type="entry name" value="EGF/Laminin"/>
    <property type="match status" value="1"/>
</dbReference>
<dbReference type="InterPro" id="IPR003609">
    <property type="entry name" value="Pan_app"/>
</dbReference>
<evidence type="ECO:0000256" key="1">
    <source>
        <dbReference type="ARBA" id="ARBA00022536"/>
    </source>
</evidence>
<dbReference type="Pfam" id="PF00024">
    <property type="entry name" value="PAN_1"/>
    <property type="match status" value="1"/>
</dbReference>
<dbReference type="InterPro" id="IPR036772">
    <property type="entry name" value="SRCR-like_dom_sf"/>
</dbReference>
<dbReference type="SUPFAM" id="SSF56487">
    <property type="entry name" value="SRCR-like"/>
    <property type="match status" value="2"/>
</dbReference>
<evidence type="ECO:0000259" key="10">
    <source>
        <dbReference type="PROSITE" id="PS50026"/>
    </source>
</evidence>
<feature type="disulfide bond" evidence="7">
    <location>
        <begin position="396"/>
        <end position="406"/>
    </location>
</feature>
<keyword evidence="4 7" id="KW-1015">Disulfide bond</keyword>
<dbReference type="CDD" id="cd00041">
    <property type="entry name" value="CUB"/>
    <property type="match status" value="1"/>
</dbReference>
<evidence type="ECO:0000259" key="11">
    <source>
        <dbReference type="PROSITE" id="PS50287"/>
    </source>
</evidence>
<dbReference type="InterPro" id="IPR000859">
    <property type="entry name" value="CUB_dom"/>
</dbReference>
<dbReference type="InterPro" id="IPR035914">
    <property type="entry name" value="Sperma_CUB_dom_sf"/>
</dbReference>
<dbReference type="Gene3D" id="3.10.250.10">
    <property type="entry name" value="SRCR-like domain"/>
    <property type="match status" value="2"/>
</dbReference>
<sequence length="533" mass="58909">MAFSRTFHITTSMIAILCQTIHAASPEPCGSEQSINGMMLKGHVFQTIKASHSALVALDCLTACNNDKRCQSFNYVISQSICELNNRTKEAKPDNFVPNPERYYFKRYKDRVVLGSIPELPADSCWEIKITEGEKAVSGEYWFNSIIPSKSILAYCDMDTLDIDECSASKNVCDVNAVCKNTQGSYSCSCKPGFTGNGKHCSAPVVTVTSSCEDLTLEQTNITGFIFSTLRDDYDYKNNIECKWSVSSNTKLELTFYTFKTEKNIDILEIYDGSSSNSPLIGSFSGTSLPPPITSSSHELYIAFSTDYSDREPGFQASYRAITEGSVRLRRSEIPLTGTVEIFHDDKWGTICSHDWDIQDAMVVCRQLGFPQATKAYGNTSRGEENGTVWMTKAGCLGNESFLYECNHSGWVNNNCNHGKAAGVQCSFGPSLLRLVNGGSSHGRIEVYHNATWGTVCDDYKQKEAVDVVCRQLGFNGSLGKPVCCSAYGEGVDPIWLDDVQCEGDEVSVFNCEHEEWGEHNCGHTEDLGVVCY</sequence>
<dbReference type="InterPro" id="IPR000742">
    <property type="entry name" value="EGF"/>
</dbReference>
<dbReference type="Gene3D" id="2.60.120.290">
    <property type="entry name" value="Spermadhesin, CUB domain"/>
    <property type="match status" value="1"/>
</dbReference>
<evidence type="ECO:0000256" key="4">
    <source>
        <dbReference type="ARBA" id="ARBA00023157"/>
    </source>
</evidence>